<comment type="caution">
    <text evidence="1">The sequence shown here is derived from an EMBL/GenBank/DDBJ whole genome shotgun (WGS) entry which is preliminary data.</text>
</comment>
<accession>A0ABU8KZ91</accession>
<proteinExistence type="predicted"/>
<organism evidence="1 2">
    <name type="scientific">Mesorhizobium salmacidum</name>
    <dbReference type="NCBI Taxonomy" id="3015171"/>
    <lineage>
        <taxon>Bacteria</taxon>
        <taxon>Pseudomonadati</taxon>
        <taxon>Pseudomonadota</taxon>
        <taxon>Alphaproteobacteria</taxon>
        <taxon>Hyphomicrobiales</taxon>
        <taxon>Phyllobacteriaceae</taxon>
        <taxon>Mesorhizobium</taxon>
    </lineage>
</organism>
<evidence type="ECO:0000313" key="1">
    <source>
        <dbReference type="EMBL" id="MEI9410707.1"/>
    </source>
</evidence>
<name>A0ABU8KZ91_9HYPH</name>
<protein>
    <submittedName>
        <fullName evidence="1">DUF1799 domain-containing protein</fullName>
    </submittedName>
</protein>
<gene>
    <name evidence="1" type="ORF">O7A60_18320</name>
</gene>
<dbReference type="Proteomes" id="UP001387293">
    <property type="component" value="Unassembled WGS sequence"/>
</dbReference>
<evidence type="ECO:0000313" key="2">
    <source>
        <dbReference type="Proteomes" id="UP001387293"/>
    </source>
</evidence>
<dbReference type="EMBL" id="JAPYKS010000013">
    <property type="protein sequence ID" value="MEI9410707.1"/>
    <property type="molecule type" value="Genomic_DNA"/>
</dbReference>
<dbReference type="InterPro" id="IPR014915">
    <property type="entry name" value="Phage_TLS_TfmB"/>
</dbReference>
<keyword evidence="2" id="KW-1185">Reference proteome</keyword>
<sequence length="139" mass="15502">MAVAGARRGTKGKLRAAAREWAFARAGRSDPQLPTKIDSDLVAQWAQLGVTVEADDDDEAIAVWRINWQSVMAFLRCETQWRAVPVAVGDGSRLIWIGIDYASAKPVYARRNRGEERRLFDDICVMEHAALEAMGEIDQ</sequence>
<reference evidence="1 2" key="1">
    <citation type="submission" date="2022-12" db="EMBL/GenBank/DDBJ databases">
        <authorList>
            <person name="Muema E."/>
        </authorList>
    </citation>
    <scope>NUCLEOTIDE SEQUENCE [LARGE SCALE GENOMIC DNA]</scope>
    <source>
        <strain evidence="2">1326</strain>
    </source>
</reference>
<dbReference type="Pfam" id="PF08809">
    <property type="entry name" value="DUF1799"/>
    <property type="match status" value="1"/>
</dbReference>
<dbReference type="RefSeq" id="WP_337107431.1">
    <property type="nucleotide sequence ID" value="NZ_JAPYKS010000013.1"/>
</dbReference>